<dbReference type="AlphaFoldDB" id="A0A072NJM2"/>
<dbReference type="GO" id="GO:0016020">
    <property type="term" value="C:membrane"/>
    <property type="evidence" value="ECO:0007669"/>
    <property type="project" value="UniProtKB-SubCell"/>
</dbReference>
<evidence type="ECO:0000313" key="5">
    <source>
        <dbReference type="Proteomes" id="UP000027936"/>
    </source>
</evidence>
<dbReference type="CDD" id="cd00096">
    <property type="entry name" value="Ig"/>
    <property type="match status" value="1"/>
</dbReference>
<dbReference type="EMBL" id="JJRY01000013">
    <property type="protein sequence ID" value="KEF37651.1"/>
    <property type="molecule type" value="Genomic_DNA"/>
</dbReference>
<dbReference type="PROSITE" id="PS50835">
    <property type="entry name" value="IG_LIKE"/>
    <property type="match status" value="5"/>
</dbReference>
<dbReference type="Gene3D" id="2.60.40.10">
    <property type="entry name" value="Immunoglobulins"/>
    <property type="match status" value="6"/>
</dbReference>
<feature type="domain" description="Ig-like" evidence="3">
    <location>
        <begin position="1"/>
        <end position="70"/>
    </location>
</feature>
<feature type="domain" description="Ig-like" evidence="3">
    <location>
        <begin position="166"/>
        <end position="246"/>
    </location>
</feature>
<feature type="non-terminal residue" evidence="4">
    <location>
        <position position="462"/>
    </location>
</feature>
<comment type="caution">
    <text evidence="4">The sequence shown here is derived from an EMBL/GenBank/DDBJ whole genome shotgun (WGS) entry which is preliminary data.</text>
</comment>
<name>A0A072NJM2_SCHAZ</name>
<dbReference type="RefSeq" id="WP_202594801.1">
    <property type="nucleotide sequence ID" value="NZ_JJRY01000013.1"/>
</dbReference>
<reference evidence="4 5" key="1">
    <citation type="submission" date="2014-04" db="EMBL/GenBank/DDBJ databases">
        <title>Draft genome sequence of Bacillus azotoformans MEV2011, a (co-) denitrifying strain unable to grow in the presence of oxygen.</title>
        <authorList>
            <person name="Nielsen M."/>
            <person name="Schreiber L."/>
            <person name="Finster K."/>
            <person name="Schramm A."/>
        </authorList>
    </citation>
    <scope>NUCLEOTIDE SEQUENCE [LARGE SCALE GENOMIC DNA]</scope>
    <source>
        <strain evidence="4 5">MEV2011</strain>
    </source>
</reference>
<evidence type="ECO:0000259" key="3">
    <source>
        <dbReference type="PROSITE" id="PS50835"/>
    </source>
</evidence>
<proteinExistence type="predicted"/>
<evidence type="ECO:0000256" key="1">
    <source>
        <dbReference type="ARBA" id="ARBA00022737"/>
    </source>
</evidence>
<evidence type="ECO:0000256" key="2">
    <source>
        <dbReference type="ARBA" id="ARBA00023157"/>
    </source>
</evidence>
<dbReference type="SMART" id="SM00409">
    <property type="entry name" value="IG"/>
    <property type="match status" value="5"/>
</dbReference>
<organism evidence="4 5">
    <name type="scientific">Schinkia azotoformans MEV2011</name>
    <dbReference type="NCBI Taxonomy" id="1348973"/>
    <lineage>
        <taxon>Bacteria</taxon>
        <taxon>Bacillati</taxon>
        <taxon>Bacillota</taxon>
        <taxon>Bacilli</taxon>
        <taxon>Bacillales</taxon>
        <taxon>Bacillaceae</taxon>
        <taxon>Calidifontibacillus/Schinkia group</taxon>
        <taxon>Schinkia</taxon>
    </lineage>
</organism>
<protein>
    <submittedName>
        <fullName evidence="4">Immunoglobulin I-set domain-containing protein</fullName>
    </submittedName>
</protein>
<dbReference type="Pfam" id="PF07679">
    <property type="entry name" value="I-set"/>
    <property type="match status" value="4"/>
</dbReference>
<dbReference type="PANTHER" id="PTHR44170:SF6">
    <property type="entry name" value="CONTACTIN"/>
    <property type="match status" value="1"/>
</dbReference>
<feature type="domain" description="Ig-like" evidence="3">
    <location>
        <begin position="342"/>
        <end position="422"/>
    </location>
</feature>
<dbReference type="SMART" id="SM00408">
    <property type="entry name" value="IGc2"/>
    <property type="match status" value="5"/>
</dbReference>
<dbReference type="InterPro" id="IPR013783">
    <property type="entry name" value="Ig-like_fold"/>
</dbReference>
<dbReference type="SUPFAM" id="SSF48726">
    <property type="entry name" value="Immunoglobulin"/>
    <property type="match status" value="5"/>
</dbReference>
<dbReference type="InterPro" id="IPR003598">
    <property type="entry name" value="Ig_sub2"/>
</dbReference>
<keyword evidence="1" id="KW-0677">Repeat</keyword>
<dbReference type="PANTHER" id="PTHR44170">
    <property type="entry name" value="PROTEIN SIDEKICK"/>
    <property type="match status" value="1"/>
</dbReference>
<dbReference type="InterPro" id="IPR013098">
    <property type="entry name" value="Ig_I-set"/>
</dbReference>
<sequence length="462" mass="45933">MIAGGTATFTVIATGDAPLSYQWKKDGTDIAGATSASLTINNAQESDEGSYTVVVSNGAGNVTSTAATLTVTPAPVAPTITTEPSDQTVTAGGTATFTVIATGDAPLSYQWKKDGIDIAGATSASLTINNAQETDEGSYTVVVTNAAGNVTSTAATLTVTPAPVAPMITTEPSDQTVTAGGTATFTVIATGDAPLSYQWKKDGIDITGATSATLTINNAQEPDEGSYTVVVTNAAGNVTSTAATLTVTPAPVAPTITTEPSDQTVTVGGTVTFTVIATGDAPLSYQWKKDGIDIAGATSASLTINNAQEIDEGSYTVVVSNGAGNVTSTAATLTVTPAPVAPAITTEPSDQTVTAGGTATFTVIATGDAPLSYQWKKDGIDIAGATSASLTINNAQESDEGSYTVVVSNGAGNVTSTAATLTVTPAPVAPTITTEPSDQTVTVGGTVTFTVIATGDAPLSYQ</sequence>
<evidence type="ECO:0000313" key="4">
    <source>
        <dbReference type="EMBL" id="KEF37651.1"/>
    </source>
</evidence>
<feature type="domain" description="Ig-like" evidence="3">
    <location>
        <begin position="254"/>
        <end position="334"/>
    </location>
</feature>
<accession>A0A072NJM2</accession>
<gene>
    <name evidence="4" type="ORF">M670_03234</name>
</gene>
<dbReference type="InterPro" id="IPR003599">
    <property type="entry name" value="Ig_sub"/>
</dbReference>
<dbReference type="InterPro" id="IPR007110">
    <property type="entry name" value="Ig-like_dom"/>
</dbReference>
<dbReference type="InterPro" id="IPR036179">
    <property type="entry name" value="Ig-like_dom_sf"/>
</dbReference>
<dbReference type="Proteomes" id="UP000027936">
    <property type="component" value="Unassembled WGS sequence"/>
</dbReference>
<feature type="domain" description="Ig-like" evidence="3">
    <location>
        <begin position="78"/>
        <end position="158"/>
    </location>
</feature>
<dbReference type="GO" id="GO:0098609">
    <property type="term" value="P:cell-cell adhesion"/>
    <property type="evidence" value="ECO:0007669"/>
    <property type="project" value="TreeGrafter"/>
</dbReference>
<keyword evidence="2" id="KW-1015">Disulfide bond</keyword>
<dbReference type="Pfam" id="PF13927">
    <property type="entry name" value="Ig_3"/>
    <property type="match status" value="1"/>
</dbReference>